<evidence type="ECO:0000259" key="2">
    <source>
        <dbReference type="Pfam" id="PF15288"/>
    </source>
</evidence>
<gene>
    <name evidence="3" type="ORF">DCAR_006047</name>
</gene>
<name>A0A166DFY8_DAUCS</name>
<feature type="domain" description="Zinc knuckle" evidence="2">
    <location>
        <begin position="86"/>
        <end position="104"/>
    </location>
</feature>
<feature type="compositionally biased region" description="Polar residues" evidence="1">
    <location>
        <begin position="68"/>
        <end position="83"/>
    </location>
</feature>
<comment type="caution">
    <text evidence="3">The sequence shown here is derived from an EMBL/GenBank/DDBJ whole genome shotgun (WGS) entry which is preliminary data.</text>
</comment>
<dbReference type="Gramene" id="KZN05210">
    <property type="protein sequence ID" value="KZN05210"/>
    <property type="gene ID" value="DCAR_006047"/>
</dbReference>
<sequence>MTCHLDWKQYIEPYHTLPKLYEMWQHEFSPIPHQSYWTFPLANNWERYGMLVPNEDLRKKRKKRRNKGQSQRIHTEMDNSQIGKTCGKCGQQGHTRRSARCPQKDL</sequence>
<dbReference type="EMBL" id="LNRQ01000002">
    <property type="protein sequence ID" value="KZN05210.1"/>
    <property type="molecule type" value="Genomic_DNA"/>
</dbReference>
<feature type="region of interest" description="Disordered" evidence="1">
    <location>
        <begin position="56"/>
        <end position="106"/>
    </location>
</feature>
<dbReference type="InterPro" id="IPR041670">
    <property type="entry name" value="Znf-CCHC_6"/>
</dbReference>
<organism evidence="3">
    <name type="scientific">Daucus carota subsp. sativus</name>
    <name type="common">Carrot</name>
    <dbReference type="NCBI Taxonomy" id="79200"/>
    <lineage>
        <taxon>Eukaryota</taxon>
        <taxon>Viridiplantae</taxon>
        <taxon>Streptophyta</taxon>
        <taxon>Embryophyta</taxon>
        <taxon>Tracheophyta</taxon>
        <taxon>Spermatophyta</taxon>
        <taxon>Magnoliopsida</taxon>
        <taxon>eudicotyledons</taxon>
        <taxon>Gunneridae</taxon>
        <taxon>Pentapetalae</taxon>
        <taxon>asterids</taxon>
        <taxon>campanulids</taxon>
        <taxon>Apiales</taxon>
        <taxon>Apiaceae</taxon>
        <taxon>Apioideae</taxon>
        <taxon>Scandiceae</taxon>
        <taxon>Daucinae</taxon>
        <taxon>Daucus</taxon>
        <taxon>Daucus sect. Daucus</taxon>
    </lineage>
</organism>
<reference evidence="3" key="1">
    <citation type="journal article" date="2016" name="Nat. Genet.">
        <title>A high-quality carrot genome assembly provides new insights into carotenoid accumulation and asterid genome evolution.</title>
        <authorList>
            <person name="Iorizzo M."/>
            <person name="Ellison S."/>
            <person name="Senalik D."/>
            <person name="Zeng P."/>
            <person name="Satapoomin P."/>
            <person name="Huang J."/>
            <person name="Bowman M."/>
            <person name="Iovene M."/>
            <person name="Sanseverino W."/>
            <person name="Cavagnaro P."/>
            <person name="Yildiz M."/>
            <person name="Macko-Podgorni A."/>
            <person name="Moranska E."/>
            <person name="Grzebelus E."/>
            <person name="Grzebelus D."/>
            <person name="Ashrafi H."/>
            <person name="Zheng Z."/>
            <person name="Cheng S."/>
            <person name="Spooner D."/>
            <person name="Van Deynze A."/>
            <person name="Simon P."/>
        </authorList>
    </citation>
    <scope>NUCLEOTIDE SEQUENCE [LARGE SCALE GENOMIC DNA]</scope>
    <source>
        <tissue evidence="3">Leaf</tissue>
    </source>
</reference>
<dbReference type="Pfam" id="PF15288">
    <property type="entry name" value="zf-CCHC_6"/>
    <property type="match status" value="1"/>
</dbReference>
<accession>A0A166DFY8</accession>
<evidence type="ECO:0000256" key="1">
    <source>
        <dbReference type="SAM" id="MobiDB-lite"/>
    </source>
</evidence>
<evidence type="ECO:0000313" key="3">
    <source>
        <dbReference type="EMBL" id="KZN05210.1"/>
    </source>
</evidence>
<proteinExistence type="predicted"/>
<protein>
    <recommendedName>
        <fullName evidence="2">Zinc knuckle domain-containing protein</fullName>
    </recommendedName>
</protein>
<dbReference type="AlphaFoldDB" id="A0A166DFY8"/>